<dbReference type="PANTHER" id="PTHR39168:SF1">
    <property type="entry name" value="TRANSCRIPTIONAL REGULATORY PROTEIN"/>
    <property type="match status" value="1"/>
</dbReference>
<evidence type="ECO:0000259" key="1">
    <source>
        <dbReference type="PROSITE" id="PS50987"/>
    </source>
</evidence>
<dbReference type="SUPFAM" id="SSF46785">
    <property type="entry name" value="Winged helix' DNA-binding domain"/>
    <property type="match status" value="1"/>
</dbReference>
<dbReference type="NCBIfam" id="NF033788">
    <property type="entry name" value="HTH_metalloreg"/>
    <property type="match status" value="1"/>
</dbReference>
<reference evidence="2 3" key="2">
    <citation type="journal article" date="2017" name="Int. J. Syst. Evol. Microbiol.">
        <title>Gordonia phthalatica sp. nov., a di-n-butyl phthalate-degrading bacterium isolated from activated sludge.</title>
        <authorList>
            <person name="Jin D."/>
            <person name="Kong X."/>
            <person name="Jia M."/>
            <person name="Yu X."/>
            <person name="Wang X."/>
            <person name="Zhuang X."/>
            <person name="Deng Y."/>
            <person name="Bai Z."/>
        </authorList>
    </citation>
    <scope>NUCLEOTIDE SEQUENCE [LARGE SCALE GENOMIC DNA]</scope>
    <source>
        <strain evidence="2 3">QH-11</strain>
    </source>
</reference>
<proteinExistence type="predicted"/>
<dbReference type="InterPro" id="IPR052543">
    <property type="entry name" value="HTH_Metal-responsive_Reg"/>
</dbReference>
<dbReference type="PANTHER" id="PTHR39168">
    <property type="entry name" value="TRANSCRIPTIONAL REGULATOR-RELATED"/>
    <property type="match status" value="1"/>
</dbReference>
<dbReference type="InterPro" id="IPR036388">
    <property type="entry name" value="WH-like_DNA-bd_sf"/>
</dbReference>
<name>A0A0N7FUF3_9ACTN</name>
<dbReference type="PRINTS" id="PR00778">
    <property type="entry name" value="HTHARSR"/>
</dbReference>
<dbReference type="PROSITE" id="PS50987">
    <property type="entry name" value="HTH_ARSR_2"/>
    <property type="match status" value="1"/>
</dbReference>
<keyword evidence="3" id="KW-1185">Reference proteome</keyword>
<dbReference type="GO" id="GO:0032791">
    <property type="term" value="F:lead ion binding"/>
    <property type="evidence" value="ECO:0007669"/>
    <property type="project" value="TreeGrafter"/>
</dbReference>
<protein>
    <submittedName>
        <fullName evidence="2">ArsR family transcriptional regulator</fullName>
    </submittedName>
</protein>
<dbReference type="PATRIC" id="fig|1136941.3.peg.1302"/>
<dbReference type="InterPro" id="IPR036390">
    <property type="entry name" value="WH_DNA-bd_sf"/>
</dbReference>
<evidence type="ECO:0000313" key="3">
    <source>
        <dbReference type="Proteomes" id="UP000063789"/>
    </source>
</evidence>
<dbReference type="CDD" id="cd00090">
    <property type="entry name" value="HTH_ARSR"/>
    <property type="match status" value="1"/>
</dbReference>
<dbReference type="AlphaFoldDB" id="A0A0N7FUF3"/>
<dbReference type="Proteomes" id="UP000063789">
    <property type="component" value="Chromosome"/>
</dbReference>
<dbReference type="GO" id="GO:0010288">
    <property type="term" value="P:response to lead ion"/>
    <property type="evidence" value="ECO:0007669"/>
    <property type="project" value="TreeGrafter"/>
</dbReference>
<dbReference type="GO" id="GO:0003700">
    <property type="term" value="F:DNA-binding transcription factor activity"/>
    <property type="evidence" value="ECO:0007669"/>
    <property type="project" value="InterPro"/>
</dbReference>
<dbReference type="GO" id="GO:0046686">
    <property type="term" value="P:response to cadmium ion"/>
    <property type="evidence" value="ECO:0007669"/>
    <property type="project" value="TreeGrafter"/>
</dbReference>
<dbReference type="OrthoDB" id="3232131at2"/>
<dbReference type="GO" id="GO:0003677">
    <property type="term" value="F:DNA binding"/>
    <property type="evidence" value="ECO:0007669"/>
    <property type="project" value="TreeGrafter"/>
</dbReference>
<dbReference type="GO" id="GO:0097063">
    <property type="term" value="F:cadmium ion sensor activity"/>
    <property type="evidence" value="ECO:0007669"/>
    <property type="project" value="TreeGrafter"/>
</dbReference>
<gene>
    <name evidence="2" type="ORF">ACH46_06365</name>
</gene>
<organism evidence="2 3">
    <name type="scientific">Gordonia phthalatica</name>
    <dbReference type="NCBI Taxonomy" id="1136941"/>
    <lineage>
        <taxon>Bacteria</taxon>
        <taxon>Bacillati</taxon>
        <taxon>Actinomycetota</taxon>
        <taxon>Actinomycetes</taxon>
        <taxon>Mycobacteriales</taxon>
        <taxon>Gordoniaceae</taxon>
        <taxon>Gordonia</taxon>
    </lineage>
</organism>
<dbReference type="RefSeq" id="WP_062392176.1">
    <property type="nucleotide sequence ID" value="NZ_CP011853.1"/>
</dbReference>
<reference evidence="3" key="1">
    <citation type="submission" date="2015-06" db="EMBL/GenBank/DDBJ databases">
        <title>Complete genome sequence and metabolic analysis of phthalate degradation pathway in Gordonia sp. QH-11.</title>
        <authorList>
            <person name="Jin D."/>
            <person name="Kong X."/>
            <person name="Bai Z."/>
        </authorList>
    </citation>
    <scope>NUCLEOTIDE SEQUENCE [LARGE SCALE GENOMIC DNA]</scope>
    <source>
        <strain evidence="3">QH-11</strain>
    </source>
</reference>
<accession>A0A0N7FUF3</accession>
<dbReference type="EMBL" id="CP011853">
    <property type="protein sequence ID" value="ALG84199.1"/>
    <property type="molecule type" value="Genomic_DNA"/>
</dbReference>
<dbReference type="InterPro" id="IPR011991">
    <property type="entry name" value="ArsR-like_HTH"/>
</dbReference>
<dbReference type="KEGG" id="goq:ACH46_06365"/>
<dbReference type="Gene3D" id="1.10.10.10">
    <property type="entry name" value="Winged helix-like DNA-binding domain superfamily/Winged helix DNA-binding domain"/>
    <property type="match status" value="1"/>
</dbReference>
<sequence length="260" mass="27645">MTGQNASTEAEAQSGEPDIASVASAFADPRRARVLMALADGRALPAGRLAEEAGVSASTVSNHLAVLLGRGLVTVQQQGRHRYYRLAGDEVEGVLEALAALAPRTPITSLRQHTRAHAVRTARTCYRHLAGQAGVDFFQRILVAEWVVGGDGRHHPETGDDELSSAGKGRQYRLTAVGAEALRRWGVAPAVLSTERPLRYCVDWTEQAHHLAGPLGTAITDRLFELGWIVRGTVPRSVTVTPSGVRGIAALVEGGGPVDE</sequence>
<dbReference type="SMART" id="SM00418">
    <property type="entry name" value="HTH_ARSR"/>
    <property type="match status" value="1"/>
</dbReference>
<evidence type="ECO:0000313" key="2">
    <source>
        <dbReference type="EMBL" id="ALG84199.1"/>
    </source>
</evidence>
<dbReference type="InterPro" id="IPR001845">
    <property type="entry name" value="HTH_ArsR_DNA-bd_dom"/>
</dbReference>
<dbReference type="Pfam" id="PF12840">
    <property type="entry name" value="HTH_20"/>
    <property type="match status" value="1"/>
</dbReference>
<feature type="domain" description="HTH arsR-type" evidence="1">
    <location>
        <begin position="11"/>
        <end position="106"/>
    </location>
</feature>
<dbReference type="STRING" id="1136941.ACH46_06365"/>